<feature type="region of interest" description="Disordered" evidence="1">
    <location>
        <begin position="1"/>
        <end position="25"/>
    </location>
</feature>
<dbReference type="RefSeq" id="WP_366525894.1">
    <property type="nucleotide sequence ID" value="NZ_JBFSHR010000070.1"/>
</dbReference>
<organism evidence="2 3">
    <name type="scientific">Ferrimicrobium acidiphilum</name>
    <dbReference type="NCBI Taxonomy" id="121039"/>
    <lineage>
        <taxon>Bacteria</taxon>
        <taxon>Bacillati</taxon>
        <taxon>Actinomycetota</taxon>
        <taxon>Acidimicrobiia</taxon>
        <taxon>Acidimicrobiales</taxon>
        <taxon>Acidimicrobiaceae</taxon>
        <taxon>Ferrimicrobium</taxon>
    </lineage>
</organism>
<name>A0ABV3Y519_9ACTN</name>
<dbReference type="InterPro" id="IPR026893">
    <property type="entry name" value="Tyr/Ser_Pase_IphP-type"/>
</dbReference>
<sequence length="36" mass="3952">MRLDSAANVRDLGGYPTGHGGMTRHGHFFEEIPLIV</sequence>
<dbReference type="Proteomes" id="UP001560267">
    <property type="component" value="Unassembled WGS sequence"/>
</dbReference>
<evidence type="ECO:0000313" key="2">
    <source>
        <dbReference type="EMBL" id="MEX6430668.1"/>
    </source>
</evidence>
<comment type="caution">
    <text evidence="2">The sequence shown here is derived from an EMBL/GenBank/DDBJ whole genome shotgun (WGS) entry which is preliminary data.</text>
</comment>
<evidence type="ECO:0000313" key="3">
    <source>
        <dbReference type="Proteomes" id="UP001560267"/>
    </source>
</evidence>
<gene>
    <name evidence="2" type="ORF">AB6A68_12605</name>
</gene>
<dbReference type="EMBL" id="JBFSHR010000070">
    <property type="protein sequence ID" value="MEX6430668.1"/>
    <property type="molecule type" value="Genomic_DNA"/>
</dbReference>
<reference evidence="2 3" key="1">
    <citation type="submission" date="2024-07" db="EMBL/GenBank/DDBJ databases">
        <title>Draft Genome Sequence of Ferrimicrobium acidiphilum Strain YE2023, Isolated from a Pulp of Bioleach Reactor.</title>
        <authorList>
            <person name="Elkina Y.A."/>
            <person name="Bulaeva A.G."/>
            <person name="Beletsky A.V."/>
            <person name="Mardanov A.V."/>
        </authorList>
    </citation>
    <scope>NUCLEOTIDE SEQUENCE [LARGE SCALE GENOMIC DNA]</scope>
    <source>
        <strain evidence="2 3">YE2023</strain>
    </source>
</reference>
<accession>A0ABV3Y519</accession>
<protein>
    <submittedName>
        <fullName evidence="2">Tyrosine-protein phosphatase</fullName>
    </submittedName>
</protein>
<dbReference type="Pfam" id="PF13350">
    <property type="entry name" value="Y_phosphatase3"/>
    <property type="match status" value="1"/>
</dbReference>
<proteinExistence type="predicted"/>
<keyword evidence="3" id="KW-1185">Reference proteome</keyword>
<evidence type="ECO:0000256" key="1">
    <source>
        <dbReference type="SAM" id="MobiDB-lite"/>
    </source>
</evidence>